<dbReference type="RefSeq" id="WP_152804989.1">
    <property type="nucleotide sequence ID" value="NZ_WHNX01000018.1"/>
</dbReference>
<reference evidence="2 3" key="1">
    <citation type="submission" date="2019-10" db="EMBL/GenBank/DDBJ databases">
        <title>Alkalibaculum tamaniensis sp.nov., a new alkaliphilic acetogen, isolated on methoxylated aromatics from a mud volcano.</title>
        <authorList>
            <person name="Khomyakova M.A."/>
            <person name="Merkel A.Y."/>
            <person name="Bonch-Osmolovskaya E.A."/>
            <person name="Slobodkin A.I."/>
        </authorList>
    </citation>
    <scope>NUCLEOTIDE SEQUENCE [LARGE SCALE GENOMIC DNA]</scope>
    <source>
        <strain evidence="2 3">M08DMB</strain>
    </source>
</reference>
<gene>
    <name evidence="2" type="ORF">GC105_11735</name>
</gene>
<sequence length="129" mass="14113">MYSTIEVSVGKGHLCIKATIIKTHDGIAIYVGGGEKTHIGTVVISQPRASLDNENVSRSTNSIINTIGHKDDEIAIPIAEEVCQKFKVMTVVTAGIHIENADVIDIENIKSNCEKLKFLIIDKLAETYY</sequence>
<proteinExistence type="predicted"/>
<organism evidence="2 3">
    <name type="scientific">Alkalibaculum sporogenes</name>
    <dbReference type="NCBI Taxonomy" id="2655001"/>
    <lineage>
        <taxon>Bacteria</taxon>
        <taxon>Bacillati</taxon>
        <taxon>Bacillota</taxon>
        <taxon>Clostridia</taxon>
        <taxon>Eubacteriales</taxon>
        <taxon>Eubacteriaceae</taxon>
        <taxon>Alkalibaculum</taxon>
    </lineage>
</organism>
<feature type="domain" description="Prenylated flavin chaperone LpdD-like" evidence="1">
    <location>
        <begin position="11"/>
        <end position="124"/>
    </location>
</feature>
<comment type="caution">
    <text evidence="2">The sequence shown here is derived from an EMBL/GenBank/DDBJ whole genome shotgun (WGS) entry which is preliminary data.</text>
</comment>
<dbReference type="InterPro" id="IPR048844">
    <property type="entry name" value="LpdD_chaperone-like"/>
</dbReference>
<accession>A0A6A7KB05</accession>
<evidence type="ECO:0000313" key="3">
    <source>
        <dbReference type="Proteomes" id="UP000440004"/>
    </source>
</evidence>
<keyword evidence="3" id="KW-1185">Reference proteome</keyword>
<evidence type="ECO:0000259" key="1">
    <source>
        <dbReference type="Pfam" id="PF21758"/>
    </source>
</evidence>
<dbReference type="AlphaFoldDB" id="A0A6A7KB05"/>
<name>A0A6A7KB05_9FIRM</name>
<dbReference type="Proteomes" id="UP000440004">
    <property type="component" value="Unassembled WGS sequence"/>
</dbReference>
<evidence type="ECO:0000313" key="2">
    <source>
        <dbReference type="EMBL" id="MPW26461.1"/>
    </source>
</evidence>
<protein>
    <recommendedName>
        <fullName evidence="1">Prenylated flavin chaperone LpdD-like domain-containing protein</fullName>
    </recommendedName>
</protein>
<dbReference type="EMBL" id="WHNX01000018">
    <property type="protein sequence ID" value="MPW26461.1"/>
    <property type="molecule type" value="Genomic_DNA"/>
</dbReference>
<dbReference type="Pfam" id="PF21758">
    <property type="entry name" value="PAC_bac"/>
    <property type="match status" value="1"/>
</dbReference>